<dbReference type="EMBL" id="JAKOGI010001386">
    <property type="protein sequence ID" value="KAJ8425869.1"/>
    <property type="molecule type" value="Genomic_DNA"/>
</dbReference>
<dbReference type="OrthoDB" id="679318at2759"/>
<evidence type="ECO:0000256" key="1">
    <source>
        <dbReference type="SAM" id="MobiDB-lite"/>
    </source>
</evidence>
<gene>
    <name evidence="2" type="ORF">Cgig2_028214</name>
</gene>
<protein>
    <submittedName>
        <fullName evidence="2">Uncharacterized protein</fullName>
    </submittedName>
</protein>
<name>A0A9Q1JJX6_9CARY</name>
<reference evidence="2" key="1">
    <citation type="submission" date="2022-04" db="EMBL/GenBank/DDBJ databases">
        <title>Carnegiea gigantea Genome sequencing and assembly v2.</title>
        <authorList>
            <person name="Copetti D."/>
            <person name="Sanderson M.J."/>
            <person name="Burquez A."/>
            <person name="Wojciechowski M.F."/>
        </authorList>
    </citation>
    <scope>NUCLEOTIDE SEQUENCE</scope>
    <source>
        <strain evidence="2">SGP5-SGP5p</strain>
        <tissue evidence="2">Aerial part</tissue>
    </source>
</reference>
<comment type="caution">
    <text evidence="2">The sequence shown here is derived from an EMBL/GenBank/DDBJ whole genome shotgun (WGS) entry which is preliminary data.</text>
</comment>
<dbReference type="AlphaFoldDB" id="A0A9Q1JJX6"/>
<proteinExistence type="predicted"/>
<dbReference type="PANTHER" id="PTHR34835">
    <property type="entry name" value="OS07G0283600 PROTEIN-RELATED"/>
    <property type="match status" value="1"/>
</dbReference>
<feature type="compositionally biased region" description="Basic and acidic residues" evidence="1">
    <location>
        <begin position="217"/>
        <end position="238"/>
    </location>
</feature>
<feature type="compositionally biased region" description="Basic residues" evidence="1">
    <location>
        <begin position="244"/>
        <end position="254"/>
    </location>
</feature>
<accession>A0A9Q1JJX6</accession>
<evidence type="ECO:0000313" key="3">
    <source>
        <dbReference type="Proteomes" id="UP001153076"/>
    </source>
</evidence>
<dbReference type="Proteomes" id="UP001153076">
    <property type="component" value="Unassembled WGS sequence"/>
</dbReference>
<feature type="region of interest" description="Disordered" evidence="1">
    <location>
        <begin position="217"/>
        <end position="276"/>
    </location>
</feature>
<keyword evidence="3" id="KW-1185">Reference proteome</keyword>
<organism evidence="2 3">
    <name type="scientific">Carnegiea gigantea</name>
    <dbReference type="NCBI Taxonomy" id="171969"/>
    <lineage>
        <taxon>Eukaryota</taxon>
        <taxon>Viridiplantae</taxon>
        <taxon>Streptophyta</taxon>
        <taxon>Embryophyta</taxon>
        <taxon>Tracheophyta</taxon>
        <taxon>Spermatophyta</taxon>
        <taxon>Magnoliopsida</taxon>
        <taxon>eudicotyledons</taxon>
        <taxon>Gunneridae</taxon>
        <taxon>Pentapetalae</taxon>
        <taxon>Caryophyllales</taxon>
        <taxon>Cactineae</taxon>
        <taxon>Cactaceae</taxon>
        <taxon>Cactoideae</taxon>
        <taxon>Echinocereeae</taxon>
        <taxon>Carnegiea</taxon>
    </lineage>
</organism>
<feature type="compositionally biased region" description="Basic and acidic residues" evidence="1">
    <location>
        <begin position="255"/>
        <end position="267"/>
    </location>
</feature>
<sequence length="276" mass="32134">MYQKAFITRMNIRSFLSMVSQLIEAPTKAVRSMGFASFLKVDLKQIPGKFSKWLRGLIPTLPHCAFEWAKVTVIIFDVYVTLGVPIRGREIMEITRSSMDEEYDEVHAARKIKHSALDLTRMPKFILAKKDRCESFKRNFIIYLRTEEPLLQQVHLEVCQRCESNCIPRLMQVCTAEVDHSVRQHKESKYTKGVHFDGPLFFLMMLYLDRWADGKTEMENKDNSDKSPENLPQKEHLSQEPTQKPKKKKMTNKKGKIESKSNEELTSKKHAHGKQT</sequence>
<evidence type="ECO:0000313" key="2">
    <source>
        <dbReference type="EMBL" id="KAJ8425869.1"/>
    </source>
</evidence>